<protein>
    <submittedName>
        <fullName evidence="6">Iron(II)-dependent oxidoreductase EgtB</fullName>
        <ecNumber evidence="6">1.8.-.-</ecNumber>
    </submittedName>
</protein>
<feature type="domain" description="Sulfatase-modifying factor enzyme-like" evidence="4">
    <location>
        <begin position="345"/>
        <end position="418"/>
    </location>
</feature>
<evidence type="ECO:0000259" key="5">
    <source>
        <dbReference type="Pfam" id="PF12867"/>
    </source>
</evidence>
<dbReference type="PANTHER" id="PTHR23150:SF36">
    <property type="entry name" value="HERCYNINE OXYGENASE"/>
    <property type="match status" value="1"/>
</dbReference>
<evidence type="ECO:0000259" key="4">
    <source>
        <dbReference type="Pfam" id="PF03781"/>
    </source>
</evidence>
<dbReference type="RefSeq" id="WP_055659173.1">
    <property type="nucleotide sequence ID" value="NZ_CXST01000002.1"/>
</dbReference>
<dbReference type="GO" id="GO:0016491">
    <property type="term" value="F:oxidoreductase activity"/>
    <property type="evidence" value="ECO:0007669"/>
    <property type="project" value="UniProtKB-KW"/>
</dbReference>
<dbReference type="Pfam" id="PF03781">
    <property type="entry name" value="FGE-sulfatase"/>
    <property type="match status" value="2"/>
</dbReference>
<dbReference type="STRING" id="187304.B0E33_02155"/>
<sequence>MTLLDERTHEAPLSAVTDLFDRVRAQTLALAAPLSPEDMGLQSMEDASPPKWHMAHTTWFFEEFILKPSLPGYQPRDDRFAVLFNSYYVQAGPRHTRSRRGLLSRPSATDVLDYRSHVEDALREGVARNAFSLEQDKLEELITLGCHHEMQHQELLVTDLLHAFSFNPLLPAYVEPKPAPVSAVETAEWVSYDGGLLEIGHDGTAFAYDCEGPRHKVWLEPYRLADRPVTNGEWIAFMEDGGYSTQTLWLMEGWAVREKNGWDSPLYWWQQDGQWWTYTLQGPRPVDLAAPVVHVSYYEAEAFARWAGCRLPTEAEWEAAAEPTPIEGNFLESGAFQPVGRRPGLWGDVWQWTSSAFSPYPGFRPPEGAIGEYNGKFMVNQMVLRGGSCATPKEQLRSSYRTFFYPHQRWQMLGLRLAGDQ</sequence>
<keyword evidence="2" id="KW-0408">Iron</keyword>
<dbReference type="InterPro" id="IPR042095">
    <property type="entry name" value="SUMF_sf"/>
</dbReference>
<dbReference type="Pfam" id="PF12867">
    <property type="entry name" value="DinB_2"/>
    <property type="match status" value="1"/>
</dbReference>
<dbReference type="SUPFAM" id="SSF56436">
    <property type="entry name" value="C-type lectin-like"/>
    <property type="match status" value="1"/>
</dbReference>
<dbReference type="NCBIfam" id="TIGR03440">
    <property type="entry name" value="egtB_TIGR03440"/>
    <property type="match status" value="1"/>
</dbReference>
<comment type="pathway">
    <text evidence="3">Amino-acid biosynthesis; ergothioneine biosynthesis.</text>
</comment>
<dbReference type="GO" id="GO:0052699">
    <property type="term" value="P:ergothioneine biosynthetic process"/>
    <property type="evidence" value="ECO:0007669"/>
    <property type="project" value="InterPro"/>
</dbReference>
<dbReference type="EMBL" id="CXST01000002">
    <property type="protein sequence ID" value="CTQ45893.1"/>
    <property type="molecule type" value="Genomic_DNA"/>
</dbReference>
<organism evidence="6 7">
    <name type="scientific">Roseibium aggregatum</name>
    <dbReference type="NCBI Taxonomy" id="187304"/>
    <lineage>
        <taxon>Bacteria</taxon>
        <taxon>Pseudomonadati</taxon>
        <taxon>Pseudomonadota</taxon>
        <taxon>Alphaproteobacteria</taxon>
        <taxon>Hyphomicrobiales</taxon>
        <taxon>Stappiaceae</taxon>
        <taxon>Roseibium</taxon>
    </lineage>
</organism>
<dbReference type="Gene3D" id="3.90.1580.10">
    <property type="entry name" value="paralog of FGE (formylglycine-generating enzyme)"/>
    <property type="match status" value="2"/>
</dbReference>
<evidence type="ECO:0000313" key="7">
    <source>
        <dbReference type="Proteomes" id="UP000048926"/>
    </source>
</evidence>
<dbReference type="Proteomes" id="UP000048926">
    <property type="component" value="Unassembled WGS sequence"/>
</dbReference>
<dbReference type="InterPro" id="IPR017806">
    <property type="entry name" value="EgtB"/>
</dbReference>
<dbReference type="EC" id="1.8.-.-" evidence="6"/>
<reference evidence="7" key="1">
    <citation type="submission" date="2015-07" db="EMBL/GenBank/DDBJ databases">
        <authorList>
            <person name="Rodrigo-Torres Lidia"/>
            <person name="Arahal R.David."/>
        </authorList>
    </citation>
    <scope>NUCLEOTIDE SEQUENCE [LARGE SCALE GENOMIC DNA]</scope>
    <source>
        <strain evidence="7">CECT 4801</strain>
    </source>
</reference>
<evidence type="ECO:0000313" key="6">
    <source>
        <dbReference type="EMBL" id="CTQ45893.1"/>
    </source>
</evidence>
<dbReference type="InterPro" id="IPR024775">
    <property type="entry name" value="DinB-like"/>
</dbReference>
<evidence type="ECO:0000256" key="2">
    <source>
        <dbReference type="ARBA" id="ARBA00023004"/>
    </source>
</evidence>
<evidence type="ECO:0000256" key="3">
    <source>
        <dbReference type="ARBA" id="ARBA00037882"/>
    </source>
</evidence>
<gene>
    <name evidence="6" type="primary">egtB</name>
    <name evidence="6" type="ORF">LAL4801_04348</name>
</gene>
<keyword evidence="1 6" id="KW-0560">Oxidoreductase</keyword>
<keyword evidence="7" id="KW-1185">Reference proteome</keyword>
<dbReference type="InterPro" id="IPR016187">
    <property type="entry name" value="CTDL_fold"/>
</dbReference>
<name>A0A0M6Y8M3_9HYPH</name>
<feature type="domain" description="Sulfatase-modifying factor enzyme-like" evidence="4">
    <location>
        <begin position="186"/>
        <end position="322"/>
    </location>
</feature>
<dbReference type="InterPro" id="IPR005532">
    <property type="entry name" value="SUMF_dom"/>
</dbReference>
<dbReference type="OrthoDB" id="9768004at2"/>
<dbReference type="AlphaFoldDB" id="A0A0M6Y8M3"/>
<feature type="domain" description="DinB-like" evidence="5">
    <location>
        <begin position="20"/>
        <end position="155"/>
    </location>
</feature>
<dbReference type="PANTHER" id="PTHR23150">
    <property type="entry name" value="SULFATASE MODIFYING FACTOR 1, 2"/>
    <property type="match status" value="1"/>
</dbReference>
<accession>A0A0M6Y8M3</accession>
<dbReference type="InterPro" id="IPR051043">
    <property type="entry name" value="Sulfatase_Mod_Factor_Kinase"/>
</dbReference>
<evidence type="ECO:0000256" key="1">
    <source>
        <dbReference type="ARBA" id="ARBA00023002"/>
    </source>
</evidence>
<proteinExistence type="predicted"/>